<dbReference type="PANTHER" id="PTHR48098">
    <property type="entry name" value="ENTEROCHELIN ESTERASE-RELATED"/>
    <property type="match status" value="1"/>
</dbReference>
<accession>A0ABP6L7B7</accession>
<sequence>MKSVVWRSLPVLAAFLAIGGLTAPAHADDVSRIVKVQKVSAQEQTVTVYAASMKQSFPITVLLPKDASKPRPVLYLLNGGGGGERVPTQVGVRGSSWADFTTYKDFFRSKNVYVVTPTGGKYSYYTDWQRPDPKLGILKWQTFLTKELPPLLNQHYSTSGFNAVGGLSMSGTSVFNLAIAKPHLYRSVVALSGCARTSDPVGIEYVRLTIGDKPENHRAYNMWGPVGGPGWIANDPYIQAPRLRGTKIYMTSSTGLPGPHDTVEGQSLKGAGLAGLGNQVVSGGAIELAVDVCTQQMAQRLGSLRIPYRFDLRPTGTHSWTYWQDALYNIWPSLARDLHTT</sequence>
<protein>
    <submittedName>
        <fullName evidence="2">Alpha/beta hydrolase family protein</fullName>
    </submittedName>
</protein>
<keyword evidence="1" id="KW-0732">Signal</keyword>
<dbReference type="EMBL" id="BAAAVS010000019">
    <property type="protein sequence ID" value="GAA3031183.1"/>
    <property type="molecule type" value="Genomic_DNA"/>
</dbReference>
<organism evidence="2 3">
    <name type="scientific">Gordonia defluvii</name>
    <dbReference type="NCBI Taxonomy" id="283718"/>
    <lineage>
        <taxon>Bacteria</taxon>
        <taxon>Bacillati</taxon>
        <taxon>Actinomycetota</taxon>
        <taxon>Actinomycetes</taxon>
        <taxon>Mycobacteriales</taxon>
        <taxon>Gordoniaceae</taxon>
        <taxon>Gordonia</taxon>
    </lineage>
</organism>
<dbReference type="InterPro" id="IPR000801">
    <property type="entry name" value="Esterase-like"/>
</dbReference>
<keyword evidence="3" id="KW-1185">Reference proteome</keyword>
<feature type="signal peptide" evidence="1">
    <location>
        <begin position="1"/>
        <end position="27"/>
    </location>
</feature>
<evidence type="ECO:0000313" key="2">
    <source>
        <dbReference type="EMBL" id="GAA3031183.1"/>
    </source>
</evidence>
<proteinExistence type="predicted"/>
<name>A0ABP6L7B7_9ACTN</name>
<dbReference type="SUPFAM" id="SSF53474">
    <property type="entry name" value="alpha/beta-Hydrolases"/>
    <property type="match status" value="1"/>
</dbReference>
<reference evidence="3" key="1">
    <citation type="journal article" date="2019" name="Int. J. Syst. Evol. Microbiol.">
        <title>The Global Catalogue of Microorganisms (GCM) 10K type strain sequencing project: providing services to taxonomists for standard genome sequencing and annotation.</title>
        <authorList>
            <consortium name="The Broad Institute Genomics Platform"/>
            <consortium name="The Broad Institute Genome Sequencing Center for Infectious Disease"/>
            <person name="Wu L."/>
            <person name="Ma J."/>
        </authorList>
    </citation>
    <scope>NUCLEOTIDE SEQUENCE [LARGE SCALE GENOMIC DNA]</scope>
    <source>
        <strain evidence="3">JCM 14234</strain>
    </source>
</reference>
<dbReference type="GO" id="GO:0016787">
    <property type="term" value="F:hydrolase activity"/>
    <property type="evidence" value="ECO:0007669"/>
    <property type="project" value="UniProtKB-KW"/>
</dbReference>
<dbReference type="InterPro" id="IPR050583">
    <property type="entry name" value="Mycobacterial_A85_antigen"/>
</dbReference>
<dbReference type="PANTHER" id="PTHR48098:SF1">
    <property type="entry name" value="DIACYLGLYCEROL ACYLTRANSFERASE_MYCOLYLTRANSFERASE AG85A"/>
    <property type="match status" value="1"/>
</dbReference>
<dbReference type="Gene3D" id="3.40.50.1820">
    <property type="entry name" value="alpha/beta hydrolase"/>
    <property type="match status" value="1"/>
</dbReference>
<dbReference type="Proteomes" id="UP001501035">
    <property type="component" value="Unassembled WGS sequence"/>
</dbReference>
<dbReference type="RefSeq" id="WP_344716431.1">
    <property type="nucleotide sequence ID" value="NZ_BAAAVS010000019.1"/>
</dbReference>
<evidence type="ECO:0000313" key="3">
    <source>
        <dbReference type="Proteomes" id="UP001501035"/>
    </source>
</evidence>
<gene>
    <name evidence="2" type="ORF">GCM10010528_10510</name>
</gene>
<evidence type="ECO:0000256" key="1">
    <source>
        <dbReference type="SAM" id="SignalP"/>
    </source>
</evidence>
<feature type="chain" id="PRO_5045748817" evidence="1">
    <location>
        <begin position="28"/>
        <end position="341"/>
    </location>
</feature>
<keyword evidence="2" id="KW-0378">Hydrolase</keyword>
<comment type="caution">
    <text evidence="2">The sequence shown here is derived from an EMBL/GenBank/DDBJ whole genome shotgun (WGS) entry which is preliminary data.</text>
</comment>
<dbReference type="InterPro" id="IPR029058">
    <property type="entry name" value="AB_hydrolase_fold"/>
</dbReference>
<dbReference type="Pfam" id="PF00756">
    <property type="entry name" value="Esterase"/>
    <property type="match status" value="1"/>
</dbReference>